<proteinExistence type="predicted"/>
<dbReference type="AlphaFoldDB" id="A0A9I9CIT5"/>
<evidence type="ECO:0000313" key="1">
    <source>
        <dbReference type="EnsemblPlants" id="MELO3C004263.2.1"/>
    </source>
</evidence>
<dbReference type="Gramene" id="MELO3C004263.2.1">
    <property type="protein sequence ID" value="MELO3C004263.2.1"/>
    <property type="gene ID" value="MELO3C004263.2"/>
</dbReference>
<sequence>MAKQRLNERLVDGAASLTTVRRKRSADEEAATSTHETKLFDDDCELRRTLTGGTWWRVRCPIDDDLLAMKSFGQPQQHLFRAELHGGLLQRRKTRAAAVAAVDRRGAAAKVRVL</sequence>
<dbReference type="EnsemblPlants" id="MELO3C004263.2.1">
    <property type="protein sequence ID" value="MELO3C004263.2.1"/>
    <property type="gene ID" value="MELO3C004263.2"/>
</dbReference>
<name>A0A9I9CIT5_CUCME</name>
<accession>A0A9I9CIT5</accession>
<reference evidence="1" key="1">
    <citation type="submission" date="2023-03" db="UniProtKB">
        <authorList>
            <consortium name="EnsemblPlants"/>
        </authorList>
    </citation>
    <scope>IDENTIFICATION</scope>
</reference>
<organism evidence="1">
    <name type="scientific">Cucumis melo</name>
    <name type="common">Muskmelon</name>
    <dbReference type="NCBI Taxonomy" id="3656"/>
    <lineage>
        <taxon>Eukaryota</taxon>
        <taxon>Viridiplantae</taxon>
        <taxon>Streptophyta</taxon>
        <taxon>Embryophyta</taxon>
        <taxon>Tracheophyta</taxon>
        <taxon>Spermatophyta</taxon>
        <taxon>Magnoliopsida</taxon>
        <taxon>eudicotyledons</taxon>
        <taxon>Gunneridae</taxon>
        <taxon>Pentapetalae</taxon>
        <taxon>rosids</taxon>
        <taxon>fabids</taxon>
        <taxon>Cucurbitales</taxon>
        <taxon>Cucurbitaceae</taxon>
        <taxon>Benincaseae</taxon>
        <taxon>Cucumis</taxon>
    </lineage>
</organism>
<protein>
    <submittedName>
        <fullName evidence="1">Uncharacterized protein</fullName>
    </submittedName>
</protein>